<dbReference type="AlphaFoldDB" id="A0A267H0K5"/>
<name>A0A267H0K5_9PLAT</name>
<organism evidence="2 3">
    <name type="scientific">Macrostomum lignano</name>
    <dbReference type="NCBI Taxonomy" id="282301"/>
    <lineage>
        <taxon>Eukaryota</taxon>
        <taxon>Metazoa</taxon>
        <taxon>Spiralia</taxon>
        <taxon>Lophotrochozoa</taxon>
        <taxon>Platyhelminthes</taxon>
        <taxon>Rhabditophora</taxon>
        <taxon>Macrostomorpha</taxon>
        <taxon>Macrostomida</taxon>
        <taxon>Macrostomidae</taxon>
        <taxon>Macrostomum</taxon>
    </lineage>
</organism>
<sequence>MAGNFLDKTGRLHQTRKPDDYPDQKADENRAKRDSRDPDENLGEHPDGKRKYILSTLMKVTLTLIHGEAFKCRREIQQDLC</sequence>
<evidence type="ECO:0000313" key="3">
    <source>
        <dbReference type="Proteomes" id="UP000215902"/>
    </source>
</evidence>
<reference evidence="2 3" key="1">
    <citation type="submission" date="2017-06" db="EMBL/GenBank/DDBJ databases">
        <title>A platform for efficient transgenesis in Macrostomum lignano, a flatworm model organism for stem cell research.</title>
        <authorList>
            <person name="Berezikov E."/>
        </authorList>
    </citation>
    <scope>NUCLEOTIDE SEQUENCE [LARGE SCALE GENOMIC DNA]</scope>
    <source>
        <strain evidence="2">DV1</strain>
        <tissue evidence="2">Whole organism</tissue>
    </source>
</reference>
<keyword evidence="3" id="KW-1185">Reference proteome</keyword>
<feature type="region of interest" description="Disordered" evidence="1">
    <location>
        <begin position="1"/>
        <end position="50"/>
    </location>
</feature>
<dbReference type="Proteomes" id="UP000215902">
    <property type="component" value="Unassembled WGS sequence"/>
</dbReference>
<evidence type="ECO:0000313" key="2">
    <source>
        <dbReference type="EMBL" id="PAA91808.1"/>
    </source>
</evidence>
<comment type="caution">
    <text evidence="2">The sequence shown here is derived from an EMBL/GenBank/DDBJ whole genome shotgun (WGS) entry which is preliminary data.</text>
</comment>
<accession>A0A267H0K5</accession>
<dbReference type="EMBL" id="NIVC01000073">
    <property type="protein sequence ID" value="PAA91808.1"/>
    <property type="molecule type" value="Genomic_DNA"/>
</dbReference>
<gene>
    <name evidence="2" type="ORF">BOX15_Mlig008389g1</name>
</gene>
<proteinExistence type="predicted"/>
<evidence type="ECO:0000256" key="1">
    <source>
        <dbReference type="SAM" id="MobiDB-lite"/>
    </source>
</evidence>
<feature type="compositionally biased region" description="Basic and acidic residues" evidence="1">
    <location>
        <begin position="16"/>
        <end position="50"/>
    </location>
</feature>
<protein>
    <submittedName>
        <fullName evidence="2">Uncharacterized protein</fullName>
    </submittedName>
</protein>